<evidence type="ECO:0000313" key="1">
    <source>
        <dbReference type="EMBL" id="KAJ8498950.1"/>
    </source>
</evidence>
<reference evidence="1 2" key="1">
    <citation type="submission" date="2022-12" db="EMBL/GenBank/DDBJ databases">
        <title>Chromosome-scale assembly of the Ensete ventricosum genome.</title>
        <authorList>
            <person name="Dussert Y."/>
            <person name="Stocks J."/>
            <person name="Wendawek A."/>
            <person name="Woldeyes F."/>
            <person name="Nichols R.A."/>
            <person name="Borrell J.S."/>
        </authorList>
    </citation>
    <scope>NUCLEOTIDE SEQUENCE [LARGE SCALE GENOMIC DNA]</scope>
    <source>
        <strain evidence="2">cv. Maze</strain>
        <tissue evidence="1">Seeds</tissue>
    </source>
</reference>
<sequence length="69" mass="7792">MVSFDCPIPEPQLHSCCLWTQVLASLSLLGNFRNPHFMSGSEPGCNLIFSSPFQLRNYFGHDFQLQLSS</sequence>
<dbReference type="AlphaFoldDB" id="A0AAV8PZQ3"/>
<proteinExistence type="predicted"/>
<name>A0AAV8PZQ3_ENSVE</name>
<organism evidence="1 2">
    <name type="scientific">Ensete ventricosum</name>
    <name type="common">Abyssinian banana</name>
    <name type="synonym">Musa ensete</name>
    <dbReference type="NCBI Taxonomy" id="4639"/>
    <lineage>
        <taxon>Eukaryota</taxon>
        <taxon>Viridiplantae</taxon>
        <taxon>Streptophyta</taxon>
        <taxon>Embryophyta</taxon>
        <taxon>Tracheophyta</taxon>
        <taxon>Spermatophyta</taxon>
        <taxon>Magnoliopsida</taxon>
        <taxon>Liliopsida</taxon>
        <taxon>Zingiberales</taxon>
        <taxon>Musaceae</taxon>
        <taxon>Ensete</taxon>
    </lineage>
</organism>
<keyword evidence="2" id="KW-1185">Reference proteome</keyword>
<evidence type="ECO:0000313" key="2">
    <source>
        <dbReference type="Proteomes" id="UP001222027"/>
    </source>
</evidence>
<gene>
    <name evidence="1" type="ORF">OPV22_009502</name>
</gene>
<accession>A0AAV8PZQ3</accession>
<dbReference type="Proteomes" id="UP001222027">
    <property type="component" value="Unassembled WGS sequence"/>
</dbReference>
<protein>
    <submittedName>
        <fullName evidence="1">Uncharacterized protein</fullName>
    </submittedName>
</protein>
<dbReference type="EMBL" id="JAQQAF010000003">
    <property type="protein sequence ID" value="KAJ8498950.1"/>
    <property type="molecule type" value="Genomic_DNA"/>
</dbReference>
<comment type="caution">
    <text evidence="1">The sequence shown here is derived from an EMBL/GenBank/DDBJ whole genome shotgun (WGS) entry which is preliminary data.</text>
</comment>